<name>A0ABU8DST1_9ACTN</name>
<evidence type="ECO:0000313" key="1">
    <source>
        <dbReference type="EMBL" id="MEI4271084.1"/>
    </source>
</evidence>
<evidence type="ECO:0000313" key="2">
    <source>
        <dbReference type="Proteomes" id="UP001361570"/>
    </source>
</evidence>
<dbReference type="Proteomes" id="UP001361570">
    <property type="component" value="Unassembled WGS sequence"/>
</dbReference>
<keyword evidence="2" id="KW-1185">Reference proteome</keyword>
<sequence length="43" mass="4664">MPALPDQANRAIDIAAAATRIFYDEARDVAGVQLPVNLGRINR</sequence>
<reference evidence="1 2" key="1">
    <citation type="submission" date="2024-03" db="EMBL/GenBank/DDBJ databases">
        <title>Draft genome sequence of Klenkia sp. LSe6-5.</title>
        <authorList>
            <person name="Duangmal K."/>
            <person name="Chantavorakit T."/>
        </authorList>
    </citation>
    <scope>NUCLEOTIDE SEQUENCE [LARGE SCALE GENOMIC DNA]</scope>
    <source>
        <strain evidence="1 2">LSe6-5</strain>
    </source>
</reference>
<proteinExistence type="predicted"/>
<protein>
    <submittedName>
        <fullName evidence="1">Uncharacterized protein</fullName>
    </submittedName>
</protein>
<dbReference type="RefSeq" id="WP_336403226.1">
    <property type="nucleotide sequence ID" value="NZ_JBAPLU010000003.1"/>
</dbReference>
<comment type="caution">
    <text evidence="1">The sequence shown here is derived from an EMBL/GenBank/DDBJ whole genome shotgun (WGS) entry which is preliminary data.</text>
</comment>
<gene>
    <name evidence="1" type="ORF">TEK04_05065</name>
</gene>
<accession>A0ABU8DST1</accession>
<dbReference type="EMBL" id="JBAPLU010000003">
    <property type="protein sequence ID" value="MEI4271084.1"/>
    <property type="molecule type" value="Genomic_DNA"/>
</dbReference>
<organism evidence="1 2">
    <name type="scientific">Klenkia sesuvii</name>
    <dbReference type="NCBI Taxonomy" id="3103137"/>
    <lineage>
        <taxon>Bacteria</taxon>
        <taxon>Bacillati</taxon>
        <taxon>Actinomycetota</taxon>
        <taxon>Actinomycetes</taxon>
        <taxon>Geodermatophilales</taxon>
        <taxon>Geodermatophilaceae</taxon>
        <taxon>Klenkia</taxon>
    </lineage>
</organism>